<reference evidence="2 3" key="1">
    <citation type="journal article" date="2019" name="Int. J. Syst. Evol. Microbiol.">
        <title>The Global Catalogue of Microorganisms (GCM) 10K type strain sequencing project: providing services to taxonomists for standard genome sequencing and annotation.</title>
        <authorList>
            <consortium name="The Broad Institute Genomics Platform"/>
            <consortium name="The Broad Institute Genome Sequencing Center for Infectious Disease"/>
            <person name="Wu L."/>
            <person name="Ma J."/>
        </authorList>
    </citation>
    <scope>NUCLEOTIDE SEQUENCE [LARGE SCALE GENOMIC DNA]</scope>
    <source>
        <strain evidence="2 3">DT72</strain>
    </source>
</reference>
<feature type="transmembrane region" description="Helical" evidence="1">
    <location>
        <begin position="82"/>
        <end position="99"/>
    </location>
</feature>
<keyword evidence="3" id="KW-1185">Reference proteome</keyword>
<sequence length="166" mass="16801">MPQRSDQRTRDSFADDFTETLQDDAADSESAASSSSASFAQRLQHRAVSVFSPRVFLYALVLLGGGMVGASAFVPLPFLDNLAGLLGVFVGAFVLGLAVERSTMLESAAAGAVAAGLATLLSHLTLTVASGFGVPLAAFGAGTGLLAGALGAYFGGDLREGLTADI</sequence>
<gene>
    <name evidence="2" type="ORF">ACFQJ6_05060</name>
</gene>
<name>A0ABD5WG60_9EURY</name>
<comment type="caution">
    <text evidence="2">The sequence shown here is derived from an EMBL/GenBank/DDBJ whole genome shotgun (WGS) entry which is preliminary data.</text>
</comment>
<evidence type="ECO:0008006" key="4">
    <source>
        <dbReference type="Google" id="ProtNLM"/>
    </source>
</evidence>
<proteinExistence type="predicted"/>
<feature type="transmembrane region" description="Helical" evidence="1">
    <location>
        <begin position="55"/>
        <end position="76"/>
    </location>
</feature>
<evidence type="ECO:0000256" key="1">
    <source>
        <dbReference type="SAM" id="Phobius"/>
    </source>
</evidence>
<dbReference type="GeneID" id="79303886"/>
<feature type="transmembrane region" description="Helical" evidence="1">
    <location>
        <begin position="132"/>
        <end position="154"/>
    </location>
</feature>
<keyword evidence="1" id="KW-1133">Transmembrane helix</keyword>
<protein>
    <recommendedName>
        <fullName evidence="4">DUF456 domain-containing protein</fullName>
    </recommendedName>
</protein>
<dbReference type="RefSeq" id="WP_276279322.1">
    <property type="nucleotide sequence ID" value="NZ_CP119809.1"/>
</dbReference>
<evidence type="ECO:0000313" key="3">
    <source>
        <dbReference type="Proteomes" id="UP001596407"/>
    </source>
</evidence>
<keyword evidence="1" id="KW-0812">Transmembrane</keyword>
<feature type="transmembrane region" description="Helical" evidence="1">
    <location>
        <begin position="108"/>
        <end position="126"/>
    </location>
</feature>
<organism evidence="2 3">
    <name type="scientific">Halorussus caseinilyticus</name>
    <dbReference type="NCBI Taxonomy" id="3034025"/>
    <lineage>
        <taxon>Archaea</taxon>
        <taxon>Methanobacteriati</taxon>
        <taxon>Methanobacteriota</taxon>
        <taxon>Stenosarchaea group</taxon>
        <taxon>Halobacteria</taxon>
        <taxon>Halobacteriales</taxon>
        <taxon>Haladaptataceae</taxon>
        <taxon>Halorussus</taxon>
    </lineage>
</organism>
<evidence type="ECO:0000313" key="2">
    <source>
        <dbReference type="EMBL" id="MFC7079602.1"/>
    </source>
</evidence>
<dbReference type="Proteomes" id="UP001596407">
    <property type="component" value="Unassembled WGS sequence"/>
</dbReference>
<dbReference type="EMBL" id="JBHSZH010000005">
    <property type="protein sequence ID" value="MFC7079602.1"/>
    <property type="molecule type" value="Genomic_DNA"/>
</dbReference>
<keyword evidence="1" id="KW-0472">Membrane</keyword>
<dbReference type="AlphaFoldDB" id="A0ABD5WG60"/>
<accession>A0ABD5WG60</accession>